<dbReference type="GO" id="GO:0045892">
    <property type="term" value="P:negative regulation of DNA-templated transcription"/>
    <property type="evidence" value="ECO:0007669"/>
    <property type="project" value="UniProtKB-ARBA"/>
</dbReference>
<dbReference type="PANTHER" id="PTHR24391">
    <property type="entry name" value="HISTONE H4 TRANSCRIPTION FACTOR-RELATED"/>
    <property type="match status" value="1"/>
</dbReference>
<dbReference type="PROSITE" id="PS50157">
    <property type="entry name" value="ZINC_FINGER_C2H2_2"/>
    <property type="match status" value="2"/>
</dbReference>
<evidence type="ECO:0000256" key="1">
    <source>
        <dbReference type="ARBA" id="ARBA00004123"/>
    </source>
</evidence>
<dbReference type="PROSITE" id="PS00028">
    <property type="entry name" value="ZINC_FINGER_C2H2_1"/>
    <property type="match status" value="2"/>
</dbReference>
<dbReference type="GO" id="GO:0005634">
    <property type="term" value="C:nucleus"/>
    <property type="evidence" value="ECO:0007669"/>
    <property type="project" value="UniProtKB-SubCell"/>
</dbReference>
<dbReference type="EMBL" id="UYJE01009310">
    <property type="protein sequence ID" value="VDI72194.1"/>
    <property type="molecule type" value="Genomic_DNA"/>
</dbReference>
<dbReference type="PANTHER" id="PTHR24391:SF29">
    <property type="entry name" value="ZINC FINGER E-BOX-BINDING HOMEOBOX 1-LIKE"/>
    <property type="match status" value="1"/>
</dbReference>
<evidence type="ECO:0000256" key="4">
    <source>
        <dbReference type="ARBA" id="ARBA00022771"/>
    </source>
</evidence>
<evidence type="ECO:0000256" key="8">
    <source>
        <dbReference type="PROSITE-ProRule" id="PRU00042"/>
    </source>
</evidence>
<dbReference type="Gene3D" id="3.30.160.60">
    <property type="entry name" value="Classic Zinc Finger"/>
    <property type="match status" value="2"/>
</dbReference>
<keyword evidence="5" id="KW-0862">Zinc</keyword>
<keyword evidence="2" id="KW-0479">Metal-binding</keyword>
<dbReference type="Proteomes" id="UP000596742">
    <property type="component" value="Unassembled WGS sequence"/>
</dbReference>
<accession>A0A8B6H0J4</accession>
<keyword evidence="3" id="KW-0677">Repeat</keyword>
<dbReference type="SMART" id="SM00355">
    <property type="entry name" value="ZnF_C2H2"/>
    <property type="match status" value="3"/>
</dbReference>
<evidence type="ECO:0000256" key="7">
    <source>
        <dbReference type="ARBA" id="ARBA00023242"/>
    </source>
</evidence>
<sequence>MEQEVQIQSMQRVVKRRKSSKEDIIDRKFACSTCGKAFKHKHHRTEHERLHTGEKPYHCEWCGKRFAHSGSFSQHRNQAWCKNAEGRDRDKKKSRSKSVEAEKKKPNAKVLTARPTEQTIVNHPHPQIVTTETIKIEPSTKQTYPILNSQLSQQAYHHVPSTTSEQSYQVPNTSVEQSYQQATIETKDLSYHQQIAKLLQGENGVQIPPEFAQSASAWLVDNAANMLDIHLSSVAEQQEQAGGSSNVQYLYQVPGDQTTYCLSGIPYVNKVVEAQNEGQEGEKGTLTGDGSQSAYDCFNIFNVQPRSESETIKKEGEVKPANAEDFSVFNVQRKNDAEKAAMEAGALESSTAVNNLLEYAAAIENNARLHEEQQSVGDDMVGQIKTEDGATTKLPTYDEAVKKEDGIRIQYNVPIKTEPLSSEDTKQFIPAILPVSQATMNQSKLPFPISNIQCVLCQEECANTNALVEHIRNKHYCQVADQLSTANHTESLQDKTSTTSSGFTMTS</sequence>
<feature type="region of interest" description="Disordered" evidence="9">
    <location>
        <begin position="488"/>
        <end position="507"/>
    </location>
</feature>
<evidence type="ECO:0000313" key="11">
    <source>
        <dbReference type="EMBL" id="VDI72194.1"/>
    </source>
</evidence>
<feature type="region of interest" description="Disordered" evidence="9">
    <location>
        <begin position="83"/>
        <end position="109"/>
    </location>
</feature>
<evidence type="ECO:0000256" key="5">
    <source>
        <dbReference type="ARBA" id="ARBA00022833"/>
    </source>
</evidence>
<keyword evidence="4 8" id="KW-0863">Zinc-finger</keyword>
<dbReference type="GO" id="GO:0000981">
    <property type="term" value="F:DNA-binding transcription factor activity, RNA polymerase II-specific"/>
    <property type="evidence" value="ECO:0007669"/>
    <property type="project" value="TreeGrafter"/>
</dbReference>
<comment type="subcellular location">
    <subcellularLocation>
        <location evidence="1">Nucleus</location>
    </subcellularLocation>
</comment>
<reference evidence="11" key="1">
    <citation type="submission" date="2018-11" db="EMBL/GenBank/DDBJ databases">
        <authorList>
            <person name="Alioto T."/>
            <person name="Alioto T."/>
        </authorList>
    </citation>
    <scope>NUCLEOTIDE SEQUENCE</scope>
</reference>
<dbReference type="FunFam" id="3.30.160.60:FF:000145">
    <property type="entry name" value="Zinc finger protein 574"/>
    <property type="match status" value="1"/>
</dbReference>
<proteinExistence type="predicted"/>
<keyword evidence="11" id="KW-0371">Homeobox</keyword>
<keyword evidence="7" id="KW-0539">Nucleus</keyword>
<dbReference type="InterPro" id="IPR036236">
    <property type="entry name" value="Znf_C2H2_sf"/>
</dbReference>
<keyword evidence="12" id="KW-1185">Reference proteome</keyword>
<dbReference type="InterPro" id="IPR051574">
    <property type="entry name" value="ZnF_E-box_Homeobox"/>
</dbReference>
<comment type="caution">
    <text evidence="11">The sequence shown here is derived from an EMBL/GenBank/DDBJ whole genome shotgun (WGS) entry which is preliminary data.</text>
</comment>
<dbReference type="AlphaFoldDB" id="A0A8B6H0J4"/>
<dbReference type="SUPFAM" id="SSF57667">
    <property type="entry name" value="beta-beta-alpha zinc fingers"/>
    <property type="match status" value="1"/>
</dbReference>
<evidence type="ECO:0000313" key="12">
    <source>
        <dbReference type="Proteomes" id="UP000596742"/>
    </source>
</evidence>
<feature type="compositionally biased region" description="Low complexity" evidence="9">
    <location>
        <begin position="496"/>
        <end position="507"/>
    </location>
</feature>
<evidence type="ECO:0000256" key="6">
    <source>
        <dbReference type="ARBA" id="ARBA00023125"/>
    </source>
</evidence>
<feature type="compositionally biased region" description="Basic and acidic residues" evidence="9">
    <location>
        <begin position="84"/>
        <end position="105"/>
    </location>
</feature>
<name>A0A8B6H0J4_MYTGA</name>
<evidence type="ECO:0000259" key="10">
    <source>
        <dbReference type="PROSITE" id="PS50157"/>
    </source>
</evidence>
<feature type="domain" description="C2H2-type" evidence="10">
    <location>
        <begin position="29"/>
        <end position="56"/>
    </location>
</feature>
<feature type="domain" description="C2H2-type" evidence="10">
    <location>
        <begin position="57"/>
        <end position="76"/>
    </location>
</feature>
<protein>
    <submittedName>
        <fullName evidence="11">Zinc finger homeobox protein 1/2</fullName>
    </submittedName>
</protein>
<evidence type="ECO:0000256" key="3">
    <source>
        <dbReference type="ARBA" id="ARBA00022737"/>
    </source>
</evidence>
<dbReference type="OrthoDB" id="427030at2759"/>
<evidence type="ECO:0000256" key="2">
    <source>
        <dbReference type="ARBA" id="ARBA00022723"/>
    </source>
</evidence>
<organism evidence="11 12">
    <name type="scientific">Mytilus galloprovincialis</name>
    <name type="common">Mediterranean mussel</name>
    <dbReference type="NCBI Taxonomy" id="29158"/>
    <lineage>
        <taxon>Eukaryota</taxon>
        <taxon>Metazoa</taxon>
        <taxon>Spiralia</taxon>
        <taxon>Lophotrochozoa</taxon>
        <taxon>Mollusca</taxon>
        <taxon>Bivalvia</taxon>
        <taxon>Autobranchia</taxon>
        <taxon>Pteriomorphia</taxon>
        <taxon>Mytilida</taxon>
        <taxon>Mytiloidea</taxon>
        <taxon>Mytilidae</taxon>
        <taxon>Mytilinae</taxon>
        <taxon>Mytilus</taxon>
    </lineage>
</organism>
<dbReference type="GO" id="GO:0008270">
    <property type="term" value="F:zinc ion binding"/>
    <property type="evidence" value="ECO:0007669"/>
    <property type="project" value="UniProtKB-KW"/>
</dbReference>
<gene>
    <name evidence="11" type="ORF">MGAL_10B065984</name>
</gene>
<evidence type="ECO:0000256" key="9">
    <source>
        <dbReference type="SAM" id="MobiDB-lite"/>
    </source>
</evidence>
<keyword evidence="6 11" id="KW-0238">DNA-binding</keyword>
<dbReference type="GO" id="GO:0000978">
    <property type="term" value="F:RNA polymerase II cis-regulatory region sequence-specific DNA binding"/>
    <property type="evidence" value="ECO:0007669"/>
    <property type="project" value="TreeGrafter"/>
</dbReference>
<dbReference type="FunFam" id="3.30.160.60:FF:000013">
    <property type="entry name" value="Putative zinc finger E-box-binding homeobox 2"/>
    <property type="match status" value="1"/>
</dbReference>
<dbReference type="InterPro" id="IPR013087">
    <property type="entry name" value="Znf_C2H2_type"/>
</dbReference>